<comment type="function">
    <text evidence="5">An accessory protein needed during the final step in the assembly of 30S ribosomal subunit, possibly for assembly of the head region. Essential for efficient processing of 16S rRNA. May be needed both before and after RbfA during the maturation of 16S rRNA. It has affinity for free ribosomal 30S subunits but not for 70S ribosomes.</text>
</comment>
<evidence type="ECO:0000256" key="5">
    <source>
        <dbReference type="HAMAP-Rule" id="MF_00014"/>
    </source>
</evidence>
<dbReference type="InterPro" id="IPR002676">
    <property type="entry name" value="RimM_N"/>
</dbReference>
<reference evidence="8 9" key="1">
    <citation type="submission" date="2018-01" db="EMBL/GenBank/DDBJ databases">
        <title>Genome Sequencing and Assembly of Anaerobacter polyendosporus strain CT4.</title>
        <authorList>
            <person name="Tachaapaikoon C."/>
            <person name="Sutheeworapong S."/>
            <person name="Jenjaroenpun P."/>
            <person name="Wongsurawat T."/>
            <person name="Nookeaw I."/>
            <person name="Cheawchanlertfa P."/>
            <person name="Kosugi A."/>
            <person name="Cheevadhanarak S."/>
            <person name="Ratanakhanokchai K."/>
        </authorList>
    </citation>
    <scope>NUCLEOTIDE SEQUENCE [LARGE SCALE GENOMIC DNA]</scope>
    <source>
        <strain evidence="8 9">CT4</strain>
    </source>
</reference>
<dbReference type="InterPro" id="IPR027275">
    <property type="entry name" value="PRC-brl_dom"/>
</dbReference>
<keyword evidence="3 5" id="KW-0698">rRNA processing</keyword>
<evidence type="ECO:0000256" key="2">
    <source>
        <dbReference type="ARBA" id="ARBA00022517"/>
    </source>
</evidence>
<protein>
    <recommendedName>
        <fullName evidence="5">Ribosome maturation factor RimM</fullName>
    </recommendedName>
</protein>
<dbReference type="GO" id="GO:0005840">
    <property type="term" value="C:ribosome"/>
    <property type="evidence" value="ECO:0007669"/>
    <property type="project" value="InterPro"/>
</dbReference>
<dbReference type="NCBIfam" id="TIGR02273">
    <property type="entry name" value="16S_RimM"/>
    <property type="match status" value="1"/>
</dbReference>
<dbReference type="InterPro" id="IPR011033">
    <property type="entry name" value="PRC_barrel-like_sf"/>
</dbReference>
<keyword evidence="9" id="KW-1185">Reference proteome</keyword>
<dbReference type="KEGG" id="cmah:C1I91_17165"/>
<dbReference type="SUPFAM" id="SSF50346">
    <property type="entry name" value="PRC-barrel domain"/>
    <property type="match status" value="1"/>
</dbReference>
<comment type="domain">
    <text evidence="5">The PRC barrel domain binds ribosomal protein uS19.</text>
</comment>
<dbReference type="RefSeq" id="WP_128213956.1">
    <property type="nucleotide sequence ID" value="NZ_CP025746.1"/>
</dbReference>
<keyword evidence="4 5" id="KW-0143">Chaperone</keyword>
<dbReference type="InterPro" id="IPR011961">
    <property type="entry name" value="RimM"/>
</dbReference>
<dbReference type="HAMAP" id="MF_00014">
    <property type="entry name" value="Ribosome_mat_RimM"/>
    <property type="match status" value="1"/>
</dbReference>
<evidence type="ECO:0000256" key="4">
    <source>
        <dbReference type="ARBA" id="ARBA00023186"/>
    </source>
</evidence>
<keyword evidence="2 5" id="KW-0690">Ribosome biogenesis</keyword>
<dbReference type="GO" id="GO:0042274">
    <property type="term" value="P:ribosomal small subunit biogenesis"/>
    <property type="evidence" value="ECO:0007669"/>
    <property type="project" value="UniProtKB-UniRule"/>
</dbReference>
<dbReference type="GO" id="GO:0043022">
    <property type="term" value="F:ribosome binding"/>
    <property type="evidence" value="ECO:0007669"/>
    <property type="project" value="InterPro"/>
</dbReference>
<dbReference type="GO" id="GO:0006364">
    <property type="term" value="P:rRNA processing"/>
    <property type="evidence" value="ECO:0007669"/>
    <property type="project" value="UniProtKB-UniRule"/>
</dbReference>
<dbReference type="Gene3D" id="2.40.30.60">
    <property type="entry name" value="RimM"/>
    <property type="match status" value="1"/>
</dbReference>
<evidence type="ECO:0000259" key="6">
    <source>
        <dbReference type="Pfam" id="PF01782"/>
    </source>
</evidence>
<feature type="domain" description="PRC-barrel" evidence="7">
    <location>
        <begin position="90"/>
        <end position="161"/>
    </location>
</feature>
<organism evidence="8 9">
    <name type="scientific">Clostridium manihotivorum</name>
    <dbReference type="NCBI Taxonomy" id="2320868"/>
    <lineage>
        <taxon>Bacteria</taxon>
        <taxon>Bacillati</taxon>
        <taxon>Bacillota</taxon>
        <taxon>Clostridia</taxon>
        <taxon>Eubacteriales</taxon>
        <taxon>Clostridiaceae</taxon>
        <taxon>Clostridium</taxon>
    </lineage>
</organism>
<feature type="domain" description="RimM N-terminal" evidence="6">
    <location>
        <begin position="7"/>
        <end position="83"/>
    </location>
</feature>
<dbReference type="PANTHER" id="PTHR33692:SF1">
    <property type="entry name" value="RIBOSOME MATURATION FACTOR RIMM"/>
    <property type="match status" value="1"/>
</dbReference>
<evidence type="ECO:0000256" key="1">
    <source>
        <dbReference type="ARBA" id="ARBA00022490"/>
    </source>
</evidence>
<dbReference type="OrthoDB" id="9810331at2"/>
<accession>A0A410DW13</accession>
<dbReference type="GO" id="GO:0005737">
    <property type="term" value="C:cytoplasm"/>
    <property type="evidence" value="ECO:0007669"/>
    <property type="project" value="UniProtKB-SubCell"/>
</dbReference>
<evidence type="ECO:0000256" key="3">
    <source>
        <dbReference type="ARBA" id="ARBA00022552"/>
    </source>
</evidence>
<comment type="subcellular location">
    <subcellularLocation>
        <location evidence="5">Cytoplasm</location>
    </subcellularLocation>
</comment>
<evidence type="ECO:0000313" key="9">
    <source>
        <dbReference type="Proteomes" id="UP000286268"/>
    </source>
</evidence>
<dbReference type="Pfam" id="PF05239">
    <property type="entry name" value="PRC"/>
    <property type="match status" value="1"/>
</dbReference>
<dbReference type="InterPro" id="IPR036976">
    <property type="entry name" value="RimM_N_sf"/>
</dbReference>
<dbReference type="Proteomes" id="UP000286268">
    <property type="component" value="Chromosome"/>
</dbReference>
<name>A0A410DW13_9CLOT</name>
<sequence length="165" mass="19098">MKDFLKVGQIVNTHGIKGEVKVFPLTDDVTRFDDLKEILIDDKEAEIEWVKYQKDRVIIKIKGVDSMNDAEKLKQRYIKVSREHAVELPEDTYFISDLIGCKVYDTEGFNYGDVYDVLQTGSNDVYWVKGNKEILVPVLKEIVLDINVKDKKIVIKPSGEWQDED</sequence>
<dbReference type="InterPro" id="IPR009000">
    <property type="entry name" value="Transl_B-barrel_sf"/>
</dbReference>
<gene>
    <name evidence="5 8" type="primary">rimM</name>
    <name evidence="8" type="ORF">C1I91_17165</name>
</gene>
<evidence type="ECO:0000259" key="7">
    <source>
        <dbReference type="Pfam" id="PF05239"/>
    </source>
</evidence>
<dbReference type="SUPFAM" id="SSF50447">
    <property type="entry name" value="Translation proteins"/>
    <property type="match status" value="1"/>
</dbReference>
<evidence type="ECO:0000313" key="8">
    <source>
        <dbReference type="EMBL" id="QAA33231.1"/>
    </source>
</evidence>
<dbReference type="EMBL" id="CP025746">
    <property type="protein sequence ID" value="QAA33231.1"/>
    <property type="molecule type" value="Genomic_DNA"/>
</dbReference>
<dbReference type="AlphaFoldDB" id="A0A410DW13"/>
<keyword evidence="1 5" id="KW-0963">Cytoplasm</keyword>
<comment type="similarity">
    <text evidence="5">Belongs to the RimM family.</text>
</comment>
<dbReference type="Pfam" id="PF01782">
    <property type="entry name" value="RimM"/>
    <property type="match status" value="1"/>
</dbReference>
<proteinExistence type="inferred from homology"/>
<dbReference type="Gene3D" id="2.30.30.240">
    <property type="entry name" value="PRC-barrel domain"/>
    <property type="match status" value="1"/>
</dbReference>
<comment type="subunit">
    <text evidence="5">Binds ribosomal protein uS19.</text>
</comment>
<dbReference type="PANTHER" id="PTHR33692">
    <property type="entry name" value="RIBOSOME MATURATION FACTOR RIMM"/>
    <property type="match status" value="1"/>
</dbReference>